<dbReference type="AlphaFoldDB" id="A0A1Y6BGP1"/>
<dbReference type="InterPro" id="IPR036388">
    <property type="entry name" value="WH-like_DNA-bd_sf"/>
</dbReference>
<dbReference type="FunFam" id="1.10.10.10:FF:000001">
    <property type="entry name" value="LysR family transcriptional regulator"/>
    <property type="match status" value="1"/>
</dbReference>
<dbReference type="GO" id="GO:0003700">
    <property type="term" value="F:DNA-binding transcription factor activity"/>
    <property type="evidence" value="ECO:0007669"/>
    <property type="project" value="InterPro"/>
</dbReference>
<evidence type="ECO:0000313" key="7">
    <source>
        <dbReference type="Proteomes" id="UP000192920"/>
    </source>
</evidence>
<dbReference type="CDD" id="cd05466">
    <property type="entry name" value="PBP2_LTTR_substrate"/>
    <property type="match status" value="1"/>
</dbReference>
<reference evidence="7" key="1">
    <citation type="submission" date="2017-04" db="EMBL/GenBank/DDBJ databases">
        <authorList>
            <person name="Varghese N."/>
            <person name="Submissions S."/>
        </authorList>
    </citation>
    <scope>NUCLEOTIDE SEQUENCE [LARGE SCALE GENOMIC DNA]</scope>
    <source>
        <strain evidence="7">DSM 22618</strain>
    </source>
</reference>
<dbReference type="SUPFAM" id="SSF46785">
    <property type="entry name" value="Winged helix' DNA-binding domain"/>
    <property type="match status" value="1"/>
</dbReference>
<proteinExistence type="inferred from homology"/>
<name>A0A1Y6BGP1_9NEIS</name>
<dbReference type="SUPFAM" id="SSF53850">
    <property type="entry name" value="Periplasmic binding protein-like II"/>
    <property type="match status" value="1"/>
</dbReference>
<evidence type="ECO:0000256" key="2">
    <source>
        <dbReference type="ARBA" id="ARBA00023015"/>
    </source>
</evidence>
<dbReference type="PANTHER" id="PTHR30126">
    <property type="entry name" value="HTH-TYPE TRANSCRIPTIONAL REGULATOR"/>
    <property type="match status" value="1"/>
</dbReference>
<keyword evidence="4" id="KW-0804">Transcription</keyword>
<dbReference type="STRING" id="1123014.SAMN02745746_01292"/>
<accession>A0A1Y6BGP1</accession>
<protein>
    <submittedName>
        <fullName evidence="6">Transcriptional regulator, LysR family</fullName>
    </submittedName>
</protein>
<keyword evidence="7" id="KW-1185">Reference proteome</keyword>
<evidence type="ECO:0000256" key="4">
    <source>
        <dbReference type="ARBA" id="ARBA00023163"/>
    </source>
</evidence>
<dbReference type="RefSeq" id="WP_085275611.1">
    <property type="nucleotide sequence ID" value="NZ_FXAG01000005.1"/>
</dbReference>
<dbReference type="GO" id="GO:0000976">
    <property type="term" value="F:transcription cis-regulatory region binding"/>
    <property type="evidence" value="ECO:0007669"/>
    <property type="project" value="TreeGrafter"/>
</dbReference>
<evidence type="ECO:0000256" key="1">
    <source>
        <dbReference type="ARBA" id="ARBA00009437"/>
    </source>
</evidence>
<dbReference type="Gene3D" id="3.40.190.290">
    <property type="match status" value="1"/>
</dbReference>
<evidence type="ECO:0000313" key="6">
    <source>
        <dbReference type="EMBL" id="SMF10395.1"/>
    </source>
</evidence>
<dbReference type="PANTHER" id="PTHR30126:SF98">
    <property type="entry name" value="HTH-TYPE TRANSCRIPTIONAL ACTIVATOR BAUR"/>
    <property type="match status" value="1"/>
</dbReference>
<dbReference type="InterPro" id="IPR000847">
    <property type="entry name" value="LysR_HTH_N"/>
</dbReference>
<sequence length="296" mass="33142">MINRLNYHHLYYFWRVAAEGHLTRTAERLHISQSALSAQIRQLEEQLGTPLFLREGKKLLLTEMGSSVLRYAEAIFALGNELLSATASQDVGQGGQLRIGSVSTLSRNFLESFLHPVLSKQAVKLNLEAGGLEELLNRLSAYELDVVLSNRPVIADDKHPWRCRTLARQEVCLIGPPGLVTDGFELVNVLTRHQLVVPSAKSEIRVRFDLLCEQLGIEPRIRAEVDDMAALRLLARDSGAVALIPAIVVKDELNKGLLEKYGSVHGVEETFYAITVRRRFETPHLKDLFQQFSIPG</sequence>
<dbReference type="Gene3D" id="1.10.10.10">
    <property type="entry name" value="Winged helix-like DNA-binding domain superfamily/Winged helix DNA-binding domain"/>
    <property type="match status" value="1"/>
</dbReference>
<organism evidence="6 7">
    <name type="scientific">Pseudogulbenkiania subflava DSM 22618</name>
    <dbReference type="NCBI Taxonomy" id="1123014"/>
    <lineage>
        <taxon>Bacteria</taxon>
        <taxon>Pseudomonadati</taxon>
        <taxon>Pseudomonadota</taxon>
        <taxon>Betaproteobacteria</taxon>
        <taxon>Neisseriales</taxon>
        <taxon>Chromobacteriaceae</taxon>
        <taxon>Pseudogulbenkiania</taxon>
    </lineage>
</organism>
<dbReference type="PRINTS" id="PR00039">
    <property type="entry name" value="HTHLYSR"/>
</dbReference>
<evidence type="ECO:0000256" key="3">
    <source>
        <dbReference type="ARBA" id="ARBA00023125"/>
    </source>
</evidence>
<dbReference type="Pfam" id="PF00126">
    <property type="entry name" value="HTH_1"/>
    <property type="match status" value="1"/>
</dbReference>
<dbReference type="InterPro" id="IPR036390">
    <property type="entry name" value="WH_DNA-bd_sf"/>
</dbReference>
<evidence type="ECO:0000259" key="5">
    <source>
        <dbReference type="PROSITE" id="PS50931"/>
    </source>
</evidence>
<dbReference type="InterPro" id="IPR005119">
    <property type="entry name" value="LysR_subst-bd"/>
</dbReference>
<comment type="similarity">
    <text evidence="1">Belongs to the LysR transcriptional regulatory family.</text>
</comment>
<gene>
    <name evidence="6" type="ORF">SAMN02745746_01292</name>
</gene>
<dbReference type="Pfam" id="PF03466">
    <property type="entry name" value="LysR_substrate"/>
    <property type="match status" value="1"/>
</dbReference>
<keyword evidence="2" id="KW-0805">Transcription regulation</keyword>
<dbReference type="Proteomes" id="UP000192920">
    <property type="component" value="Unassembled WGS sequence"/>
</dbReference>
<feature type="domain" description="HTH lysR-type" evidence="5">
    <location>
        <begin position="5"/>
        <end position="62"/>
    </location>
</feature>
<keyword evidence="3" id="KW-0238">DNA-binding</keyword>
<dbReference type="EMBL" id="FXAG01000005">
    <property type="protein sequence ID" value="SMF10395.1"/>
    <property type="molecule type" value="Genomic_DNA"/>
</dbReference>
<dbReference type="PROSITE" id="PS50931">
    <property type="entry name" value="HTH_LYSR"/>
    <property type="match status" value="1"/>
</dbReference>